<sequence>MCLWDAVLAWDAERIRVRADSHRDPAHPLRRHGRLGAVHLCEYGAQAMAVHGGLLATDAPPRAGLLVALRGVALSLARIDDLAGPLIGEAERLADSAAGQLYGFRILHDDRTIAQGRAMVALGGAVD</sequence>
<organism evidence="1 2">
    <name type="scientific">Marilutibacter maris</name>
    <dbReference type="NCBI Taxonomy" id="1605891"/>
    <lineage>
        <taxon>Bacteria</taxon>
        <taxon>Pseudomonadati</taxon>
        <taxon>Pseudomonadota</taxon>
        <taxon>Gammaproteobacteria</taxon>
        <taxon>Lysobacterales</taxon>
        <taxon>Lysobacteraceae</taxon>
        <taxon>Marilutibacter</taxon>
    </lineage>
</organism>
<gene>
    <name evidence="1" type="ORF">FKV24_007205</name>
</gene>
<dbReference type="InterPro" id="IPR029069">
    <property type="entry name" value="HotDog_dom_sf"/>
</dbReference>
<accession>A0A508ARZ9</accession>
<dbReference type="Proteomes" id="UP000320431">
    <property type="component" value="Unassembled WGS sequence"/>
</dbReference>
<evidence type="ECO:0000313" key="1">
    <source>
        <dbReference type="EMBL" id="KAB8192506.1"/>
    </source>
</evidence>
<keyword evidence="1" id="KW-0808">Transferase</keyword>
<comment type="caution">
    <text evidence="1">The sequence shown here is derived from an EMBL/GenBank/DDBJ whole genome shotgun (WGS) entry which is preliminary data.</text>
</comment>
<dbReference type="InterPro" id="IPR016776">
    <property type="entry name" value="ApeP-like_dehydratase"/>
</dbReference>
<dbReference type="AlphaFoldDB" id="A0A508ARZ9"/>
<dbReference type="EMBL" id="VICD02000107">
    <property type="protein sequence ID" value="KAB8192506.1"/>
    <property type="molecule type" value="Genomic_DNA"/>
</dbReference>
<protein>
    <submittedName>
        <fullName evidence="1">Phosphotransferase</fullName>
    </submittedName>
</protein>
<proteinExistence type="predicted"/>
<name>A0A508ARZ9_9GAMM</name>
<dbReference type="GO" id="GO:0016740">
    <property type="term" value="F:transferase activity"/>
    <property type="evidence" value="ECO:0007669"/>
    <property type="project" value="UniProtKB-KW"/>
</dbReference>
<evidence type="ECO:0000313" key="2">
    <source>
        <dbReference type="Proteomes" id="UP000320431"/>
    </source>
</evidence>
<dbReference type="Pfam" id="PF22817">
    <property type="entry name" value="ApeP-like"/>
    <property type="match status" value="1"/>
</dbReference>
<dbReference type="SUPFAM" id="SSF54637">
    <property type="entry name" value="Thioesterase/thiol ester dehydrase-isomerase"/>
    <property type="match status" value="1"/>
</dbReference>
<reference evidence="1 2" key="1">
    <citation type="submission" date="2019-10" db="EMBL/GenBank/DDBJ databases">
        <title>Lysobacter alkalisoli sp. nov., isolated from saline-alkaline soil.</title>
        <authorList>
            <person name="Sun J.-Q."/>
        </authorList>
    </citation>
    <scope>NUCLEOTIDE SEQUENCE [LARGE SCALE GENOMIC DNA]</scope>
    <source>
        <strain evidence="1 2">KCTC 42381</strain>
    </source>
</reference>